<dbReference type="InterPro" id="IPR001841">
    <property type="entry name" value="Znf_RING"/>
</dbReference>
<keyword evidence="5" id="KW-0862">Zinc</keyword>
<evidence type="ECO:0000313" key="8">
    <source>
        <dbReference type="EMBL" id="KAL1215748.1"/>
    </source>
</evidence>
<dbReference type="PANTHER" id="PTHR15710">
    <property type="entry name" value="E3 UBIQUITIN-PROTEIN LIGASE PRAJA"/>
    <property type="match status" value="1"/>
</dbReference>
<dbReference type="EMBL" id="JBANAX010000284">
    <property type="protein sequence ID" value="KAL1215748.1"/>
    <property type="molecule type" value="Genomic_DNA"/>
</dbReference>
<proteinExistence type="predicted"/>
<dbReference type="EC" id="2.3.2.27" evidence="2"/>
<evidence type="ECO:0000256" key="5">
    <source>
        <dbReference type="ARBA" id="ARBA00022833"/>
    </source>
</evidence>
<feature type="domain" description="RING-type" evidence="7">
    <location>
        <begin position="174"/>
        <end position="217"/>
    </location>
</feature>
<keyword evidence="9" id="KW-1185">Reference proteome</keyword>
<dbReference type="AlphaFoldDB" id="A0ABD1B9Y8"/>
<accession>A0ABD1B9Y8</accession>
<dbReference type="PROSITE" id="PS50089">
    <property type="entry name" value="ZF_RING_2"/>
    <property type="match status" value="1"/>
</dbReference>
<keyword evidence="4 6" id="KW-0863">Zinc-finger</keyword>
<evidence type="ECO:0000256" key="2">
    <source>
        <dbReference type="ARBA" id="ARBA00012483"/>
    </source>
</evidence>
<dbReference type="PANTHER" id="PTHR15710:SF184">
    <property type="entry name" value="RING_U-BOX SUPERFAMILY PROTEIN"/>
    <property type="match status" value="1"/>
</dbReference>
<protein>
    <recommendedName>
        <fullName evidence="2">RING-type E3 ubiquitin transferase</fullName>
        <ecNumber evidence="2">2.3.2.27</ecNumber>
    </recommendedName>
</protein>
<evidence type="ECO:0000256" key="1">
    <source>
        <dbReference type="ARBA" id="ARBA00000900"/>
    </source>
</evidence>
<sequence>MVYYCYAHEEPESFVTVKPIYNDLHQNTNVFFDFQVNYTRAPAEDSDGEEEDYENLDTLRVDQTLEFDKEWLIGGDKDHIQAIVYHILELIEAPCYSDIVSMLTGDILQLKKHDAISALPNLERLEVAMDLVAYRFPGEGDDDDEDVILAVAPASDEAVENHLETVVVEKEGDCVICMDKIRVGSDVAACRMPCLHVFHRTCGEKWLRNSGVCPVCRYVFPS</sequence>
<dbReference type="Pfam" id="PF13639">
    <property type="entry name" value="zf-RING_2"/>
    <property type="match status" value="1"/>
</dbReference>
<evidence type="ECO:0000256" key="4">
    <source>
        <dbReference type="ARBA" id="ARBA00022771"/>
    </source>
</evidence>
<evidence type="ECO:0000313" key="9">
    <source>
        <dbReference type="Proteomes" id="UP001558713"/>
    </source>
</evidence>
<comment type="catalytic activity">
    <reaction evidence="1">
        <text>S-ubiquitinyl-[E2 ubiquitin-conjugating enzyme]-L-cysteine + [acceptor protein]-L-lysine = [E2 ubiquitin-conjugating enzyme]-L-cysteine + N(6)-ubiquitinyl-[acceptor protein]-L-lysine.</text>
        <dbReference type="EC" id="2.3.2.27"/>
    </reaction>
</comment>
<dbReference type="Proteomes" id="UP001558713">
    <property type="component" value="Unassembled WGS sequence"/>
</dbReference>
<organism evidence="8 9">
    <name type="scientific">Cardamine amara subsp. amara</name>
    <dbReference type="NCBI Taxonomy" id="228776"/>
    <lineage>
        <taxon>Eukaryota</taxon>
        <taxon>Viridiplantae</taxon>
        <taxon>Streptophyta</taxon>
        <taxon>Embryophyta</taxon>
        <taxon>Tracheophyta</taxon>
        <taxon>Spermatophyta</taxon>
        <taxon>Magnoliopsida</taxon>
        <taxon>eudicotyledons</taxon>
        <taxon>Gunneridae</taxon>
        <taxon>Pentapetalae</taxon>
        <taxon>rosids</taxon>
        <taxon>malvids</taxon>
        <taxon>Brassicales</taxon>
        <taxon>Brassicaceae</taxon>
        <taxon>Cardamineae</taxon>
        <taxon>Cardamine</taxon>
    </lineage>
</organism>
<comment type="caution">
    <text evidence="8">The sequence shown here is derived from an EMBL/GenBank/DDBJ whole genome shotgun (WGS) entry which is preliminary data.</text>
</comment>
<keyword evidence="3" id="KW-0479">Metal-binding</keyword>
<evidence type="ECO:0000256" key="6">
    <source>
        <dbReference type="PROSITE-ProRule" id="PRU00175"/>
    </source>
</evidence>
<dbReference type="InterPro" id="IPR013083">
    <property type="entry name" value="Znf_RING/FYVE/PHD"/>
</dbReference>
<dbReference type="Gene3D" id="3.30.40.10">
    <property type="entry name" value="Zinc/RING finger domain, C3HC4 (zinc finger)"/>
    <property type="match status" value="1"/>
</dbReference>
<dbReference type="GO" id="GO:0008270">
    <property type="term" value="F:zinc ion binding"/>
    <property type="evidence" value="ECO:0007669"/>
    <property type="project" value="UniProtKB-KW"/>
</dbReference>
<dbReference type="SMART" id="SM00184">
    <property type="entry name" value="RING"/>
    <property type="match status" value="1"/>
</dbReference>
<dbReference type="GO" id="GO:0061630">
    <property type="term" value="F:ubiquitin protein ligase activity"/>
    <property type="evidence" value="ECO:0007669"/>
    <property type="project" value="UniProtKB-EC"/>
</dbReference>
<reference evidence="8 9" key="1">
    <citation type="submission" date="2024-04" db="EMBL/GenBank/DDBJ databases">
        <title>Genome assembly C_amara_ONT_v2.</title>
        <authorList>
            <person name="Yant L."/>
            <person name="Moore C."/>
            <person name="Slenker M."/>
        </authorList>
    </citation>
    <scope>NUCLEOTIDE SEQUENCE [LARGE SCALE GENOMIC DNA]</scope>
    <source>
        <tissue evidence="8">Leaf</tissue>
    </source>
</reference>
<evidence type="ECO:0000256" key="3">
    <source>
        <dbReference type="ARBA" id="ARBA00022723"/>
    </source>
</evidence>
<dbReference type="SUPFAM" id="SSF57850">
    <property type="entry name" value="RING/U-box"/>
    <property type="match status" value="1"/>
</dbReference>
<evidence type="ECO:0000259" key="7">
    <source>
        <dbReference type="PROSITE" id="PS50089"/>
    </source>
</evidence>
<gene>
    <name evidence="8" type="ORF">V5N11_024288</name>
</gene>
<name>A0ABD1B9Y8_CARAN</name>